<organism evidence="2 3">
    <name type="scientific">Phytophthora sojae (strain P6497)</name>
    <name type="common">Soybean stem and root rot agent</name>
    <name type="synonym">Phytophthora megasperma f. sp. glycines</name>
    <dbReference type="NCBI Taxonomy" id="1094619"/>
    <lineage>
        <taxon>Eukaryota</taxon>
        <taxon>Sar</taxon>
        <taxon>Stramenopiles</taxon>
        <taxon>Oomycota</taxon>
        <taxon>Peronosporomycetes</taxon>
        <taxon>Peronosporales</taxon>
        <taxon>Peronosporaceae</taxon>
        <taxon>Phytophthora</taxon>
    </lineage>
</organism>
<evidence type="ECO:0000313" key="2">
    <source>
        <dbReference type="EMBL" id="EGZ27070.1"/>
    </source>
</evidence>
<sequence length="108" mass="12319">MIAEFVQHEGNQCLLIQDDWDLTVGIVVQSAAQREIFARWGDTLVLDWTHNTNNAGFYLGTDHQFILLTGSLIVTVPSDRGISVLDFLCVNQQKETLQEVFKYFKKTN</sequence>
<dbReference type="GeneID" id="20650622"/>
<name>G4YI59_PHYSP</name>
<dbReference type="RefSeq" id="XP_009514345.1">
    <property type="nucleotide sequence ID" value="XM_009516050.1"/>
</dbReference>
<feature type="non-terminal residue" evidence="2">
    <location>
        <position position="108"/>
    </location>
</feature>
<feature type="domain" description="ZSWIM1/3 RNaseH-like" evidence="1">
    <location>
        <begin position="4"/>
        <end position="108"/>
    </location>
</feature>
<dbReference type="InterPro" id="IPR048324">
    <property type="entry name" value="ZSWIM1-3_RNaseH-like"/>
</dbReference>
<gene>
    <name evidence="2" type="ORF">PHYSODRAFT_378211</name>
</gene>
<evidence type="ECO:0000259" key="1">
    <source>
        <dbReference type="Pfam" id="PF21056"/>
    </source>
</evidence>
<accession>G4YI59</accession>
<keyword evidence="3" id="KW-1185">Reference proteome</keyword>
<dbReference type="EMBL" id="JH159151">
    <property type="protein sequence ID" value="EGZ27070.1"/>
    <property type="molecule type" value="Genomic_DNA"/>
</dbReference>
<dbReference type="Pfam" id="PF21056">
    <property type="entry name" value="ZSWIM1-3_RNaseH-like"/>
    <property type="match status" value="1"/>
</dbReference>
<dbReference type="Proteomes" id="UP000002640">
    <property type="component" value="Unassembled WGS sequence"/>
</dbReference>
<evidence type="ECO:0000313" key="3">
    <source>
        <dbReference type="Proteomes" id="UP000002640"/>
    </source>
</evidence>
<protein>
    <recommendedName>
        <fullName evidence="1">ZSWIM1/3 RNaseH-like domain-containing protein</fullName>
    </recommendedName>
</protein>
<dbReference type="InParanoid" id="G4YI59"/>
<dbReference type="KEGG" id="psoj:PHYSODRAFT_378211"/>
<proteinExistence type="predicted"/>
<reference evidence="2 3" key="1">
    <citation type="journal article" date="2006" name="Science">
        <title>Phytophthora genome sequences uncover evolutionary origins and mechanisms of pathogenesis.</title>
        <authorList>
            <person name="Tyler B.M."/>
            <person name="Tripathy S."/>
            <person name="Zhang X."/>
            <person name="Dehal P."/>
            <person name="Jiang R.H."/>
            <person name="Aerts A."/>
            <person name="Arredondo F.D."/>
            <person name="Baxter L."/>
            <person name="Bensasson D."/>
            <person name="Beynon J.L."/>
            <person name="Chapman J."/>
            <person name="Damasceno C.M."/>
            <person name="Dorrance A.E."/>
            <person name="Dou D."/>
            <person name="Dickerman A.W."/>
            <person name="Dubchak I.L."/>
            <person name="Garbelotto M."/>
            <person name="Gijzen M."/>
            <person name="Gordon S.G."/>
            <person name="Govers F."/>
            <person name="Grunwald N.J."/>
            <person name="Huang W."/>
            <person name="Ivors K.L."/>
            <person name="Jones R.W."/>
            <person name="Kamoun S."/>
            <person name="Krampis K."/>
            <person name="Lamour K.H."/>
            <person name="Lee M.K."/>
            <person name="McDonald W.H."/>
            <person name="Medina M."/>
            <person name="Meijer H.J."/>
            <person name="Nordberg E.K."/>
            <person name="Maclean D.J."/>
            <person name="Ospina-Giraldo M.D."/>
            <person name="Morris P.F."/>
            <person name="Phuntumart V."/>
            <person name="Putnam N.H."/>
            <person name="Rash S."/>
            <person name="Rose J.K."/>
            <person name="Sakihama Y."/>
            <person name="Salamov A.A."/>
            <person name="Savidor A."/>
            <person name="Scheuring C.F."/>
            <person name="Smith B.M."/>
            <person name="Sobral B.W."/>
            <person name="Terry A."/>
            <person name="Torto-Alalibo T.A."/>
            <person name="Win J."/>
            <person name="Xu Z."/>
            <person name="Zhang H."/>
            <person name="Grigoriev I.V."/>
            <person name="Rokhsar D.S."/>
            <person name="Boore J.L."/>
        </authorList>
    </citation>
    <scope>NUCLEOTIDE SEQUENCE [LARGE SCALE GENOMIC DNA]</scope>
    <source>
        <strain evidence="2 3">P6497</strain>
    </source>
</reference>
<dbReference type="AlphaFoldDB" id="G4YI59"/>